<name>A0A0E9R328_ANGAN</name>
<evidence type="ECO:0000313" key="1">
    <source>
        <dbReference type="EMBL" id="JAH23172.1"/>
    </source>
</evidence>
<protein>
    <submittedName>
        <fullName evidence="1">Uncharacterized protein</fullName>
    </submittedName>
</protein>
<dbReference type="EMBL" id="GBXM01085405">
    <property type="protein sequence ID" value="JAH23172.1"/>
    <property type="molecule type" value="Transcribed_RNA"/>
</dbReference>
<organism evidence="1">
    <name type="scientific">Anguilla anguilla</name>
    <name type="common">European freshwater eel</name>
    <name type="synonym">Muraena anguilla</name>
    <dbReference type="NCBI Taxonomy" id="7936"/>
    <lineage>
        <taxon>Eukaryota</taxon>
        <taxon>Metazoa</taxon>
        <taxon>Chordata</taxon>
        <taxon>Craniata</taxon>
        <taxon>Vertebrata</taxon>
        <taxon>Euteleostomi</taxon>
        <taxon>Actinopterygii</taxon>
        <taxon>Neopterygii</taxon>
        <taxon>Teleostei</taxon>
        <taxon>Anguilliformes</taxon>
        <taxon>Anguillidae</taxon>
        <taxon>Anguilla</taxon>
    </lineage>
</organism>
<accession>A0A0E9R328</accession>
<reference evidence="1" key="1">
    <citation type="submission" date="2014-11" db="EMBL/GenBank/DDBJ databases">
        <authorList>
            <person name="Amaro Gonzalez C."/>
        </authorList>
    </citation>
    <scope>NUCLEOTIDE SEQUENCE</scope>
</reference>
<sequence>MYITWSACSCST</sequence>
<reference evidence="1" key="2">
    <citation type="journal article" date="2015" name="Fish Shellfish Immunol.">
        <title>Early steps in the European eel (Anguilla anguilla)-Vibrio vulnificus interaction in the gills: Role of the RtxA13 toxin.</title>
        <authorList>
            <person name="Callol A."/>
            <person name="Pajuelo D."/>
            <person name="Ebbesson L."/>
            <person name="Teles M."/>
            <person name="MacKenzie S."/>
            <person name="Amaro C."/>
        </authorList>
    </citation>
    <scope>NUCLEOTIDE SEQUENCE</scope>
</reference>
<proteinExistence type="predicted"/>